<comment type="similarity">
    <text evidence="2 11">Belongs to the class-III pyridoxal-phosphate-dependent aminotransferase family.</text>
</comment>
<keyword evidence="13" id="KW-1185">Reference proteome</keyword>
<dbReference type="PIRSF" id="PIRSF000521">
    <property type="entry name" value="Transaminase_4ab_Lys_Orn"/>
    <property type="match status" value="1"/>
</dbReference>
<keyword evidence="5" id="KW-0032">Aminotransferase</keyword>
<evidence type="ECO:0000256" key="10">
    <source>
        <dbReference type="ARBA" id="ARBA00048021"/>
    </source>
</evidence>
<proteinExistence type="inferred from homology"/>
<dbReference type="GO" id="GO:0034386">
    <property type="term" value="F:4-aminobutyrate:2-oxoglutarate transaminase activity"/>
    <property type="evidence" value="ECO:0007669"/>
    <property type="project" value="UniProtKB-EC"/>
</dbReference>
<comment type="cofactor">
    <cofactor evidence="1">
        <name>pyridoxal 5'-phosphate</name>
        <dbReference type="ChEBI" id="CHEBI:597326"/>
    </cofactor>
</comment>
<organism evidence="12 13">
    <name type="scientific">Leucosporidium creatinivorum</name>
    <dbReference type="NCBI Taxonomy" id="106004"/>
    <lineage>
        <taxon>Eukaryota</taxon>
        <taxon>Fungi</taxon>
        <taxon>Dikarya</taxon>
        <taxon>Basidiomycota</taxon>
        <taxon>Pucciniomycotina</taxon>
        <taxon>Microbotryomycetes</taxon>
        <taxon>Leucosporidiales</taxon>
        <taxon>Leucosporidium</taxon>
    </lineage>
</organism>
<comment type="catalytic activity">
    <reaction evidence="10">
        <text>4-aminobutanoate + 2-oxoglutarate = succinate semialdehyde + L-glutamate</text>
        <dbReference type="Rhea" id="RHEA:23352"/>
        <dbReference type="ChEBI" id="CHEBI:16810"/>
        <dbReference type="ChEBI" id="CHEBI:29985"/>
        <dbReference type="ChEBI" id="CHEBI:57706"/>
        <dbReference type="ChEBI" id="CHEBI:59888"/>
        <dbReference type="EC" id="2.6.1.19"/>
    </reaction>
</comment>
<accession>A0A1Y2FGZ8</accession>
<dbReference type="NCBIfam" id="TIGR00699">
    <property type="entry name" value="GABAtrns_euk"/>
    <property type="match status" value="1"/>
</dbReference>
<dbReference type="InterPro" id="IPR015422">
    <property type="entry name" value="PyrdxlP-dep_Trfase_small"/>
</dbReference>
<dbReference type="SUPFAM" id="SSF53383">
    <property type="entry name" value="PLP-dependent transferases"/>
    <property type="match status" value="1"/>
</dbReference>
<evidence type="ECO:0000313" key="13">
    <source>
        <dbReference type="Proteomes" id="UP000193467"/>
    </source>
</evidence>
<keyword evidence="6" id="KW-0808">Transferase</keyword>
<dbReference type="InterPro" id="IPR005814">
    <property type="entry name" value="Aminotrans_3"/>
</dbReference>
<dbReference type="FunFam" id="3.40.640.10:FF:000073">
    <property type="entry name" value="Probable 4-aminobutyrate aminotransferase"/>
    <property type="match status" value="1"/>
</dbReference>
<dbReference type="EC" id="2.6.1.19" evidence="3"/>
<evidence type="ECO:0000256" key="11">
    <source>
        <dbReference type="RuleBase" id="RU003560"/>
    </source>
</evidence>
<name>A0A1Y2FGZ8_9BASI</name>
<evidence type="ECO:0000256" key="4">
    <source>
        <dbReference type="ARBA" id="ARBA00018543"/>
    </source>
</evidence>
<dbReference type="PANTHER" id="PTHR43206">
    <property type="entry name" value="AMINOTRANSFERASE"/>
    <property type="match status" value="1"/>
</dbReference>
<protein>
    <recommendedName>
        <fullName evidence="4">4-aminobutyrate aminotransferase</fullName>
        <ecNumber evidence="3">2.6.1.19</ecNumber>
    </recommendedName>
    <alternativeName>
        <fullName evidence="9">GABA aminotransferase</fullName>
    </alternativeName>
    <alternativeName>
        <fullName evidence="8">Gamma-amino-N-butyrate transaminase</fullName>
    </alternativeName>
</protein>
<dbReference type="InterPro" id="IPR004631">
    <property type="entry name" value="4NH2But_aminotransferase_euk"/>
</dbReference>
<dbReference type="PROSITE" id="PS00600">
    <property type="entry name" value="AA_TRANSFER_CLASS_3"/>
    <property type="match status" value="1"/>
</dbReference>
<evidence type="ECO:0000256" key="7">
    <source>
        <dbReference type="ARBA" id="ARBA00022898"/>
    </source>
</evidence>
<evidence type="ECO:0000256" key="9">
    <source>
        <dbReference type="ARBA" id="ARBA00031787"/>
    </source>
</evidence>
<keyword evidence="7 11" id="KW-0663">Pyridoxal phosphate</keyword>
<reference evidence="12 13" key="1">
    <citation type="submission" date="2016-07" db="EMBL/GenBank/DDBJ databases">
        <title>Pervasive Adenine N6-methylation of Active Genes in Fungi.</title>
        <authorList>
            <consortium name="DOE Joint Genome Institute"/>
            <person name="Mondo S.J."/>
            <person name="Dannebaum R.O."/>
            <person name="Kuo R.C."/>
            <person name="Labutti K."/>
            <person name="Haridas S."/>
            <person name="Kuo A."/>
            <person name="Salamov A."/>
            <person name="Ahrendt S.R."/>
            <person name="Lipzen A."/>
            <person name="Sullivan W."/>
            <person name="Andreopoulos W.B."/>
            <person name="Clum A."/>
            <person name="Lindquist E."/>
            <person name="Daum C."/>
            <person name="Ramamoorthy G.K."/>
            <person name="Gryganskyi A."/>
            <person name="Culley D."/>
            <person name="Magnuson J.K."/>
            <person name="James T.Y."/>
            <person name="O'Malley M.A."/>
            <person name="Stajich J.E."/>
            <person name="Spatafora J.W."/>
            <person name="Visel A."/>
            <person name="Grigoriev I.V."/>
        </authorList>
    </citation>
    <scope>NUCLEOTIDE SEQUENCE [LARGE SCALE GENOMIC DNA]</scope>
    <source>
        <strain evidence="12 13">62-1032</strain>
    </source>
</reference>
<sequence>MLSAARLQARKRLAARSYATSASLFPGQPQSPSVKTSSVPGPAGIAASERIGKFQDPRAHALVVDYKQSKGNYIVDADGNELLDVFAQIASIAVGYNNPQLIELAKTDAFATAAMARPALGSFPGTDWAGIIETGLLKVKPSGLDQLTTMQCGSSANEGAMKAAFLAYSNRRRGGKEFTTEELESTMDNAAPGTPALSVLSLKGGFHGRMLGSLSTTRSKAIHKIDVPAFDWPAAPFPELKYPLDTFAAENKATEEASLKAVEDTIVAWKNKAPVAALIVEPIQSEGGDRHASPEFFRKLQQVLKKHDVFFIVDEVQTGFGATGTFWAHEKWNLPEPADFVTFSKKAQASGFYHKISTRPKAAYQQYNTWLGDPIRALQAREMIRIIEEKDLVAHTQRVGGYVYESLEALQKEKVAEGKLINLRGKGEGTYIAFDLPTSAQRDAFVKAMKLEGVNVGGCGNQSVRLRPMLIFEQVHADIFLAATKKVLGSL</sequence>
<dbReference type="PANTHER" id="PTHR43206:SF1">
    <property type="entry name" value="4-AMINOBUTYRATE AMINOTRANSFERASE, MITOCHONDRIAL"/>
    <property type="match status" value="1"/>
</dbReference>
<evidence type="ECO:0000256" key="8">
    <source>
        <dbReference type="ARBA" id="ARBA00030204"/>
    </source>
</evidence>
<gene>
    <name evidence="12" type="ORF">BCR35DRAFT_321253</name>
</gene>
<dbReference type="InterPro" id="IPR015421">
    <property type="entry name" value="PyrdxlP-dep_Trfase_major"/>
</dbReference>
<dbReference type="GO" id="GO:0030170">
    <property type="term" value="F:pyridoxal phosphate binding"/>
    <property type="evidence" value="ECO:0007669"/>
    <property type="project" value="InterPro"/>
</dbReference>
<dbReference type="InterPro" id="IPR049704">
    <property type="entry name" value="Aminotrans_3_PPA_site"/>
</dbReference>
<evidence type="ECO:0000256" key="3">
    <source>
        <dbReference type="ARBA" id="ARBA00012912"/>
    </source>
</evidence>
<evidence type="ECO:0000256" key="5">
    <source>
        <dbReference type="ARBA" id="ARBA00022576"/>
    </source>
</evidence>
<dbReference type="FunCoup" id="A0A1Y2FGZ8">
    <property type="interactions" value="200"/>
</dbReference>
<evidence type="ECO:0000256" key="2">
    <source>
        <dbReference type="ARBA" id="ARBA00008954"/>
    </source>
</evidence>
<dbReference type="AlphaFoldDB" id="A0A1Y2FGZ8"/>
<dbReference type="STRING" id="106004.A0A1Y2FGZ8"/>
<evidence type="ECO:0000313" key="12">
    <source>
        <dbReference type="EMBL" id="ORY82887.1"/>
    </source>
</evidence>
<dbReference type="Proteomes" id="UP000193467">
    <property type="component" value="Unassembled WGS sequence"/>
</dbReference>
<dbReference type="EMBL" id="MCGR01000020">
    <property type="protein sequence ID" value="ORY82887.1"/>
    <property type="molecule type" value="Genomic_DNA"/>
</dbReference>
<dbReference type="Gene3D" id="3.40.640.10">
    <property type="entry name" value="Type I PLP-dependent aspartate aminotransferase-like (Major domain)"/>
    <property type="match status" value="1"/>
</dbReference>
<dbReference type="Pfam" id="PF00202">
    <property type="entry name" value="Aminotran_3"/>
    <property type="match status" value="1"/>
</dbReference>
<dbReference type="GO" id="GO:0009450">
    <property type="term" value="P:gamma-aminobutyric acid catabolic process"/>
    <property type="evidence" value="ECO:0007669"/>
    <property type="project" value="TreeGrafter"/>
</dbReference>
<evidence type="ECO:0000256" key="1">
    <source>
        <dbReference type="ARBA" id="ARBA00001933"/>
    </source>
</evidence>
<dbReference type="InterPro" id="IPR015424">
    <property type="entry name" value="PyrdxlP-dep_Trfase"/>
</dbReference>
<dbReference type="CDD" id="cd00610">
    <property type="entry name" value="OAT_like"/>
    <property type="match status" value="1"/>
</dbReference>
<dbReference type="InParanoid" id="A0A1Y2FGZ8"/>
<evidence type="ECO:0000256" key="6">
    <source>
        <dbReference type="ARBA" id="ARBA00022679"/>
    </source>
</evidence>
<dbReference type="Gene3D" id="3.90.1150.10">
    <property type="entry name" value="Aspartate Aminotransferase, domain 1"/>
    <property type="match status" value="1"/>
</dbReference>
<comment type="caution">
    <text evidence="12">The sequence shown here is derived from an EMBL/GenBank/DDBJ whole genome shotgun (WGS) entry which is preliminary data.</text>
</comment>
<dbReference type="OrthoDB" id="10260828at2759"/>
<dbReference type="GO" id="GO:0005739">
    <property type="term" value="C:mitochondrion"/>
    <property type="evidence" value="ECO:0007669"/>
    <property type="project" value="TreeGrafter"/>
</dbReference>